<dbReference type="Proteomes" id="UP001165368">
    <property type="component" value="Unassembled WGS sequence"/>
</dbReference>
<dbReference type="RefSeq" id="WP_237817605.1">
    <property type="nucleotide sequence ID" value="NZ_JAKLTQ010000001.1"/>
</dbReference>
<proteinExistence type="predicted"/>
<dbReference type="InterPro" id="IPR019639">
    <property type="entry name" value="DUF2505"/>
</dbReference>
<evidence type="ECO:0000313" key="2">
    <source>
        <dbReference type="Proteomes" id="UP001165368"/>
    </source>
</evidence>
<gene>
    <name evidence="1" type="ORF">LVY72_01100</name>
</gene>
<dbReference type="Pfam" id="PF10698">
    <property type="entry name" value="DUF2505"/>
    <property type="match status" value="1"/>
</dbReference>
<organism evidence="1 2">
    <name type="scientific">Arthrobacter hankyongi</name>
    <dbReference type="NCBI Taxonomy" id="2904801"/>
    <lineage>
        <taxon>Bacteria</taxon>
        <taxon>Bacillati</taxon>
        <taxon>Actinomycetota</taxon>
        <taxon>Actinomycetes</taxon>
        <taxon>Micrococcales</taxon>
        <taxon>Micrococcaceae</taxon>
        <taxon>Arthrobacter</taxon>
    </lineage>
</organism>
<keyword evidence="2" id="KW-1185">Reference proteome</keyword>
<reference evidence="1" key="1">
    <citation type="submission" date="2022-01" db="EMBL/GenBank/DDBJ databases">
        <authorList>
            <person name="Jo J.-H."/>
            <person name="Im W.-T."/>
        </authorList>
    </citation>
    <scope>NUCLEOTIDE SEQUENCE</scope>
    <source>
        <strain evidence="1">I2-34</strain>
    </source>
</reference>
<dbReference type="EMBL" id="JAKLTQ010000001">
    <property type="protein sequence ID" value="MCG2620504.1"/>
    <property type="molecule type" value="Genomic_DNA"/>
</dbReference>
<sequence length="166" mass="17214">MALNASTTLPYSVAQVTDTFTSEAFLRHISELVGGTLVSADLDGSVDGAFNLTVVRKLPTTRLPEIARKVVGESLTVTQTERWQAPAADGSRIADLEVKVAGAPVDAKAVQQLVADGSSTRVELQGEVSSGIPFLGGKIASAAEPVLAKALNLQATQAEAWIASQA</sequence>
<comment type="caution">
    <text evidence="1">The sequence shown here is derived from an EMBL/GenBank/DDBJ whole genome shotgun (WGS) entry which is preliminary data.</text>
</comment>
<name>A0ABS9L1U3_9MICC</name>
<protein>
    <submittedName>
        <fullName evidence="1">DUF2505 domain-containing protein</fullName>
    </submittedName>
</protein>
<evidence type="ECO:0000313" key="1">
    <source>
        <dbReference type="EMBL" id="MCG2620504.1"/>
    </source>
</evidence>
<accession>A0ABS9L1U3</accession>